<dbReference type="Pfam" id="PF08818">
    <property type="entry name" value="DUF1801"/>
    <property type="match status" value="1"/>
</dbReference>
<name>A0A545TL49_9PROT</name>
<accession>A0A545TL49</accession>
<dbReference type="EMBL" id="VHSH01000007">
    <property type="protein sequence ID" value="TQV77960.1"/>
    <property type="molecule type" value="Genomic_DNA"/>
</dbReference>
<dbReference type="InterPro" id="IPR014922">
    <property type="entry name" value="YdhG-like"/>
</dbReference>
<organism evidence="2 3">
    <name type="scientific">Denitrobaculum tricleocarpae</name>
    <dbReference type="NCBI Taxonomy" id="2591009"/>
    <lineage>
        <taxon>Bacteria</taxon>
        <taxon>Pseudomonadati</taxon>
        <taxon>Pseudomonadota</taxon>
        <taxon>Alphaproteobacteria</taxon>
        <taxon>Rhodospirillales</taxon>
        <taxon>Rhodospirillaceae</taxon>
        <taxon>Denitrobaculum</taxon>
    </lineage>
</organism>
<evidence type="ECO:0000313" key="3">
    <source>
        <dbReference type="Proteomes" id="UP000315252"/>
    </source>
</evidence>
<sequence length="138" mass="15671">MKTQRNENSVEAFLNSVADERRRNEGFTMLEMMKRASGCAPAMWGDSMIGFGSYRYRTAKGREQSFFLTGFSPRKSALAVYVMPGFSRFEAALAKLGRHKTGRSCLYIANLESIDRDVLEAMIRESVQQMREAYETGL</sequence>
<keyword evidence="3" id="KW-1185">Reference proteome</keyword>
<gene>
    <name evidence="2" type="ORF">FKG95_20730</name>
</gene>
<dbReference type="OrthoDB" id="5951444at2"/>
<dbReference type="RefSeq" id="WP_142898303.1">
    <property type="nucleotide sequence ID" value="NZ_ML660058.1"/>
</dbReference>
<dbReference type="Proteomes" id="UP000315252">
    <property type="component" value="Unassembled WGS sequence"/>
</dbReference>
<protein>
    <submittedName>
        <fullName evidence="2">DUF1801 domain-containing protein</fullName>
    </submittedName>
</protein>
<proteinExistence type="predicted"/>
<evidence type="ECO:0000259" key="1">
    <source>
        <dbReference type="Pfam" id="PF08818"/>
    </source>
</evidence>
<feature type="domain" description="YdhG-like" evidence="1">
    <location>
        <begin position="23"/>
        <end position="127"/>
    </location>
</feature>
<dbReference type="AlphaFoldDB" id="A0A545TL49"/>
<comment type="caution">
    <text evidence="2">The sequence shown here is derived from an EMBL/GenBank/DDBJ whole genome shotgun (WGS) entry which is preliminary data.</text>
</comment>
<dbReference type="SUPFAM" id="SSF159888">
    <property type="entry name" value="YdhG-like"/>
    <property type="match status" value="1"/>
</dbReference>
<reference evidence="2 3" key="1">
    <citation type="submission" date="2019-06" db="EMBL/GenBank/DDBJ databases">
        <title>Whole genome sequence for Rhodospirillaceae sp. R148.</title>
        <authorList>
            <person name="Wang G."/>
        </authorList>
    </citation>
    <scope>NUCLEOTIDE SEQUENCE [LARGE SCALE GENOMIC DNA]</scope>
    <source>
        <strain evidence="2 3">R148</strain>
    </source>
</reference>
<evidence type="ECO:0000313" key="2">
    <source>
        <dbReference type="EMBL" id="TQV77960.1"/>
    </source>
</evidence>